<organism evidence="3 4">
    <name type="scientific">Friedmanniomyces endolithicus</name>
    <dbReference type="NCBI Taxonomy" id="329885"/>
    <lineage>
        <taxon>Eukaryota</taxon>
        <taxon>Fungi</taxon>
        <taxon>Dikarya</taxon>
        <taxon>Ascomycota</taxon>
        <taxon>Pezizomycotina</taxon>
        <taxon>Dothideomycetes</taxon>
        <taxon>Dothideomycetidae</taxon>
        <taxon>Mycosphaerellales</taxon>
        <taxon>Teratosphaeriaceae</taxon>
        <taxon>Friedmanniomyces</taxon>
    </lineage>
</organism>
<comment type="caution">
    <text evidence="3">The sequence shown here is derived from an EMBL/GenBank/DDBJ whole genome shotgun (WGS) entry which is preliminary data.</text>
</comment>
<sequence>MSSTADILSAPATTSSTAPVPDGADRDSFSTGAKAGIGVGAAVGAIIVITFAVLVAPRWSAKRRQTPTKTWINFRLGHDTEPKAELSTQAAILEFPQETARQHEPMAEISSKVAVSEMSNEAAKVELWAYSELVELG</sequence>
<proteinExistence type="predicted"/>
<protein>
    <submittedName>
        <fullName evidence="3">Uncharacterized protein</fullName>
    </submittedName>
</protein>
<reference evidence="3 4" key="1">
    <citation type="submission" date="2017-03" db="EMBL/GenBank/DDBJ databases">
        <title>Genomes of endolithic fungi from Antarctica.</title>
        <authorList>
            <person name="Coleine C."/>
            <person name="Masonjones S."/>
            <person name="Stajich J.E."/>
        </authorList>
    </citation>
    <scope>NUCLEOTIDE SEQUENCE [LARGE SCALE GENOMIC DNA]</scope>
    <source>
        <strain evidence="3 4">CCFEE 5311</strain>
    </source>
</reference>
<dbReference type="Proteomes" id="UP000310066">
    <property type="component" value="Unassembled WGS sequence"/>
</dbReference>
<name>A0A4U0TP98_9PEZI</name>
<keyword evidence="2" id="KW-0812">Transmembrane</keyword>
<dbReference type="EMBL" id="NAJP01000200">
    <property type="protein sequence ID" value="TKA23891.1"/>
    <property type="molecule type" value="Genomic_DNA"/>
</dbReference>
<evidence type="ECO:0000313" key="4">
    <source>
        <dbReference type="Proteomes" id="UP000310066"/>
    </source>
</evidence>
<feature type="compositionally biased region" description="Polar residues" evidence="1">
    <location>
        <begin position="1"/>
        <end position="18"/>
    </location>
</feature>
<dbReference type="AlphaFoldDB" id="A0A4U0TP98"/>
<evidence type="ECO:0000313" key="3">
    <source>
        <dbReference type="EMBL" id="TKA23891.1"/>
    </source>
</evidence>
<accession>A0A4U0TP98</accession>
<evidence type="ECO:0000256" key="2">
    <source>
        <dbReference type="SAM" id="Phobius"/>
    </source>
</evidence>
<keyword evidence="2" id="KW-1133">Transmembrane helix</keyword>
<evidence type="ECO:0000256" key="1">
    <source>
        <dbReference type="SAM" id="MobiDB-lite"/>
    </source>
</evidence>
<feature type="transmembrane region" description="Helical" evidence="2">
    <location>
        <begin position="35"/>
        <end position="56"/>
    </location>
</feature>
<feature type="region of interest" description="Disordered" evidence="1">
    <location>
        <begin position="1"/>
        <end position="25"/>
    </location>
</feature>
<gene>
    <name evidence="3" type="ORF">B0A54_17938</name>
</gene>
<keyword evidence="2" id="KW-0472">Membrane</keyword>